<dbReference type="EMBL" id="OY731404">
    <property type="protein sequence ID" value="CAJ1969543.1"/>
    <property type="molecule type" value="Genomic_DNA"/>
</dbReference>
<organism evidence="1 2">
    <name type="scientific">Sphenostylis stenocarpa</name>
    <dbReference type="NCBI Taxonomy" id="92480"/>
    <lineage>
        <taxon>Eukaryota</taxon>
        <taxon>Viridiplantae</taxon>
        <taxon>Streptophyta</taxon>
        <taxon>Embryophyta</taxon>
        <taxon>Tracheophyta</taxon>
        <taxon>Spermatophyta</taxon>
        <taxon>Magnoliopsida</taxon>
        <taxon>eudicotyledons</taxon>
        <taxon>Gunneridae</taxon>
        <taxon>Pentapetalae</taxon>
        <taxon>rosids</taxon>
        <taxon>fabids</taxon>
        <taxon>Fabales</taxon>
        <taxon>Fabaceae</taxon>
        <taxon>Papilionoideae</taxon>
        <taxon>50 kb inversion clade</taxon>
        <taxon>NPAAA clade</taxon>
        <taxon>indigoferoid/millettioid clade</taxon>
        <taxon>Phaseoleae</taxon>
        <taxon>Sphenostylis</taxon>
    </lineage>
</organism>
<dbReference type="Gramene" id="rna-AYBTSS11_LOCUS22313">
    <property type="protein sequence ID" value="CAJ1969543.1"/>
    <property type="gene ID" value="gene-AYBTSS11_LOCUS22313"/>
</dbReference>
<protein>
    <submittedName>
        <fullName evidence="1">Uncharacterized protein</fullName>
    </submittedName>
</protein>
<feature type="non-terminal residue" evidence="1">
    <location>
        <position position="1"/>
    </location>
</feature>
<name>A0AA86TAY0_9FABA</name>
<reference evidence="1" key="1">
    <citation type="submission" date="2023-10" db="EMBL/GenBank/DDBJ databases">
        <authorList>
            <person name="Domelevo Entfellner J.-B."/>
        </authorList>
    </citation>
    <scope>NUCLEOTIDE SEQUENCE</scope>
</reference>
<keyword evidence="2" id="KW-1185">Reference proteome</keyword>
<evidence type="ECO:0000313" key="2">
    <source>
        <dbReference type="Proteomes" id="UP001189624"/>
    </source>
</evidence>
<gene>
    <name evidence="1" type="ORF">AYBTSS11_LOCUS22313</name>
</gene>
<accession>A0AA86TAY0</accession>
<dbReference type="AlphaFoldDB" id="A0AA86TAY0"/>
<evidence type="ECO:0000313" key="1">
    <source>
        <dbReference type="EMBL" id="CAJ1969543.1"/>
    </source>
</evidence>
<proteinExistence type="predicted"/>
<sequence length="63" mass="6954">SKTEEARKIVLLQMADIAWPGSQHPDPTWTAMWQAEICRAGNKMRALNYRLVHSIGGSVFAGG</sequence>
<dbReference type="Proteomes" id="UP001189624">
    <property type="component" value="Chromosome 7"/>
</dbReference>